<dbReference type="EMBL" id="BAAARV010000012">
    <property type="protein sequence ID" value="GAA2333523.1"/>
    <property type="molecule type" value="Genomic_DNA"/>
</dbReference>
<proteinExistence type="inferred from homology"/>
<dbReference type="InterPro" id="IPR036390">
    <property type="entry name" value="WH_DNA-bd_sf"/>
</dbReference>
<dbReference type="Proteomes" id="UP001501444">
    <property type="component" value="Unassembled WGS sequence"/>
</dbReference>
<dbReference type="PROSITE" id="PS01125">
    <property type="entry name" value="ROK"/>
    <property type="match status" value="1"/>
</dbReference>
<dbReference type="InterPro" id="IPR036388">
    <property type="entry name" value="WH-like_DNA-bd_sf"/>
</dbReference>
<dbReference type="InterPro" id="IPR043129">
    <property type="entry name" value="ATPase_NBD"/>
</dbReference>
<dbReference type="InterPro" id="IPR000600">
    <property type="entry name" value="ROK"/>
</dbReference>
<protein>
    <submittedName>
        <fullName evidence="3">ROK family transcriptional regulator</fullName>
    </submittedName>
</protein>
<feature type="domain" description="HTH marR-type" evidence="2">
    <location>
        <begin position="27"/>
        <end position="80"/>
    </location>
</feature>
<evidence type="ECO:0000313" key="4">
    <source>
        <dbReference type="Proteomes" id="UP001501444"/>
    </source>
</evidence>
<dbReference type="Pfam" id="PF00480">
    <property type="entry name" value="ROK"/>
    <property type="match status" value="1"/>
</dbReference>
<comment type="similarity">
    <text evidence="1">Belongs to the ROK (NagC/XylR) family.</text>
</comment>
<dbReference type="SUPFAM" id="SSF53067">
    <property type="entry name" value="Actin-like ATPase domain"/>
    <property type="match status" value="1"/>
</dbReference>
<gene>
    <name evidence="3" type="ORF">GCM10010170_012790</name>
</gene>
<evidence type="ECO:0000259" key="2">
    <source>
        <dbReference type="Pfam" id="PF12802"/>
    </source>
</evidence>
<dbReference type="SUPFAM" id="SSF46785">
    <property type="entry name" value="Winged helix' DNA-binding domain"/>
    <property type="match status" value="1"/>
</dbReference>
<dbReference type="InterPro" id="IPR000835">
    <property type="entry name" value="HTH_MarR-typ"/>
</dbReference>
<dbReference type="PANTHER" id="PTHR18964:SF149">
    <property type="entry name" value="BIFUNCTIONAL UDP-N-ACETYLGLUCOSAMINE 2-EPIMERASE_N-ACETYLMANNOSAMINE KINASE"/>
    <property type="match status" value="1"/>
</dbReference>
<dbReference type="PANTHER" id="PTHR18964">
    <property type="entry name" value="ROK (REPRESSOR, ORF, KINASE) FAMILY"/>
    <property type="match status" value="1"/>
</dbReference>
<dbReference type="Gene3D" id="1.10.10.10">
    <property type="entry name" value="Winged helix-like DNA-binding domain superfamily/Winged helix DNA-binding domain"/>
    <property type="match status" value="1"/>
</dbReference>
<comment type="caution">
    <text evidence="3">The sequence shown here is derived from an EMBL/GenBank/DDBJ whole genome shotgun (WGS) entry which is preliminary data.</text>
</comment>
<reference evidence="3 4" key="1">
    <citation type="journal article" date="2019" name="Int. J. Syst. Evol. Microbiol.">
        <title>The Global Catalogue of Microorganisms (GCM) 10K type strain sequencing project: providing services to taxonomists for standard genome sequencing and annotation.</title>
        <authorList>
            <consortium name="The Broad Institute Genomics Platform"/>
            <consortium name="The Broad Institute Genome Sequencing Center for Infectious Disease"/>
            <person name="Wu L."/>
            <person name="Ma J."/>
        </authorList>
    </citation>
    <scope>NUCLEOTIDE SEQUENCE [LARGE SCALE GENOMIC DNA]</scope>
    <source>
        <strain evidence="3 4">JCM 3272</strain>
    </source>
</reference>
<sequence>MIEKWTGAYRVGVSVQGVQALVRRTHEARVLRVLREHGALSRGQIATAAGLSRTTLSEITGDLLSRGAVVVVDTDHHRRAGSGRPAELLTLDPSSGQFLGVDIGHTRVRIAVADAAHDIIAAGHAKYGPDLDRGQRVEVAFALIDRVAARTGVSFRALQGVGVGVAGPWPAAPDLAGMFGERFGAPVIVDNNTRFAGLAEAITDGPDVHDVMYVRLSDGIGGGLVVGGRLVAGAGGAAGEFGHVTAQPGGDPCRCGKRGCLETVASIPAVLRSCARRGLALATVQELEAALGRGAPVAAEVLDAATAAVGRVVAVAALVLNPAQIVIGGRLPRSAPAFVRRVEETVAGELCPAGGPRPAIRAARLGDGDGALGAIAALFRQTPLLDGYPEPVR</sequence>
<dbReference type="Pfam" id="PF12802">
    <property type="entry name" value="MarR_2"/>
    <property type="match status" value="1"/>
</dbReference>
<dbReference type="Gene3D" id="3.30.420.40">
    <property type="match status" value="2"/>
</dbReference>
<dbReference type="InterPro" id="IPR049874">
    <property type="entry name" value="ROK_cs"/>
</dbReference>
<evidence type="ECO:0000256" key="1">
    <source>
        <dbReference type="ARBA" id="ARBA00006479"/>
    </source>
</evidence>
<keyword evidence="4" id="KW-1185">Reference proteome</keyword>
<evidence type="ECO:0000313" key="3">
    <source>
        <dbReference type="EMBL" id="GAA2333523.1"/>
    </source>
</evidence>
<accession>A0ABN3FMX0</accession>
<name>A0ABN3FMX0_9ACTN</name>
<organism evidence="3 4">
    <name type="scientific">Dactylosporangium salmoneum</name>
    <dbReference type="NCBI Taxonomy" id="53361"/>
    <lineage>
        <taxon>Bacteria</taxon>
        <taxon>Bacillati</taxon>
        <taxon>Actinomycetota</taxon>
        <taxon>Actinomycetes</taxon>
        <taxon>Micromonosporales</taxon>
        <taxon>Micromonosporaceae</taxon>
        <taxon>Dactylosporangium</taxon>
    </lineage>
</organism>